<accession>A0AAJ0HWJ4</accession>
<sequence length="116" mass="12057">CWSPEAFKATMTAASSIVILTDAIFSLIPLTSLHHIRRSVPHRIVIAILMGLGLLASAASVVKTIMVHRFDAGGDPSGNGISIALRASLEAIVGIIAACLPCLGGAFLRLLSRLGI</sequence>
<comment type="similarity">
    <text evidence="5">Belongs to the SAT4 family.</text>
</comment>
<keyword evidence="3 6" id="KW-1133">Transmembrane helix</keyword>
<dbReference type="PANTHER" id="PTHR33048:SF129">
    <property type="entry name" value="INTEGRAL MEMBRANE PROTEIN-RELATED"/>
    <property type="match status" value="1"/>
</dbReference>
<protein>
    <recommendedName>
        <fullName evidence="7">Rhodopsin domain-containing protein</fullName>
    </recommendedName>
</protein>
<dbReference type="EMBL" id="JAUIQD010000001">
    <property type="protein sequence ID" value="KAK3364133.1"/>
    <property type="molecule type" value="Genomic_DNA"/>
</dbReference>
<evidence type="ECO:0000259" key="7">
    <source>
        <dbReference type="Pfam" id="PF20684"/>
    </source>
</evidence>
<dbReference type="AlphaFoldDB" id="A0AAJ0HWJ4"/>
<feature type="domain" description="Rhodopsin" evidence="7">
    <location>
        <begin position="8"/>
        <end position="103"/>
    </location>
</feature>
<evidence type="ECO:0000256" key="6">
    <source>
        <dbReference type="SAM" id="Phobius"/>
    </source>
</evidence>
<comment type="subcellular location">
    <subcellularLocation>
        <location evidence="1">Membrane</location>
        <topology evidence="1">Multi-pass membrane protein</topology>
    </subcellularLocation>
</comment>
<evidence type="ECO:0000313" key="9">
    <source>
        <dbReference type="Proteomes" id="UP001275084"/>
    </source>
</evidence>
<feature type="non-terminal residue" evidence="8">
    <location>
        <position position="116"/>
    </location>
</feature>
<proteinExistence type="inferred from homology"/>
<dbReference type="InterPro" id="IPR052337">
    <property type="entry name" value="SAT4-like"/>
</dbReference>
<keyword evidence="9" id="KW-1185">Reference proteome</keyword>
<reference evidence="8" key="2">
    <citation type="submission" date="2023-06" db="EMBL/GenBank/DDBJ databases">
        <authorList>
            <consortium name="Lawrence Berkeley National Laboratory"/>
            <person name="Haridas S."/>
            <person name="Hensen N."/>
            <person name="Bonometti L."/>
            <person name="Westerberg I."/>
            <person name="Brannstrom I.O."/>
            <person name="Guillou S."/>
            <person name="Cros-Aarteil S."/>
            <person name="Calhoun S."/>
            <person name="Kuo A."/>
            <person name="Mondo S."/>
            <person name="Pangilinan J."/>
            <person name="Riley R."/>
            <person name="Labutti K."/>
            <person name="Andreopoulos B."/>
            <person name="Lipzen A."/>
            <person name="Chen C."/>
            <person name="Yanf M."/>
            <person name="Daum C."/>
            <person name="Ng V."/>
            <person name="Clum A."/>
            <person name="Steindorff A."/>
            <person name="Ohm R."/>
            <person name="Martin F."/>
            <person name="Silar P."/>
            <person name="Natvig D."/>
            <person name="Lalanne C."/>
            <person name="Gautier V."/>
            <person name="Ament-Velasquez S.L."/>
            <person name="Kruys A."/>
            <person name="Hutchinson M.I."/>
            <person name="Powell A.J."/>
            <person name="Barry K."/>
            <person name="Miller A.N."/>
            <person name="Grigoriev I.V."/>
            <person name="Debuchy R."/>
            <person name="Gladieux P."/>
            <person name="Thoren M.H."/>
            <person name="Johannesson H."/>
        </authorList>
    </citation>
    <scope>NUCLEOTIDE SEQUENCE</scope>
    <source>
        <strain evidence="8">CBS 955.72</strain>
    </source>
</reference>
<keyword evidence="4 6" id="KW-0472">Membrane</keyword>
<keyword evidence="2 6" id="KW-0812">Transmembrane</keyword>
<evidence type="ECO:0000256" key="2">
    <source>
        <dbReference type="ARBA" id="ARBA00022692"/>
    </source>
</evidence>
<evidence type="ECO:0000313" key="8">
    <source>
        <dbReference type="EMBL" id="KAK3364133.1"/>
    </source>
</evidence>
<evidence type="ECO:0000256" key="3">
    <source>
        <dbReference type="ARBA" id="ARBA00022989"/>
    </source>
</evidence>
<feature type="transmembrane region" description="Helical" evidence="6">
    <location>
        <begin position="87"/>
        <end position="111"/>
    </location>
</feature>
<feature type="non-terminal residue" evidence="8">
    <location>
        <position position="1"/>
    </location>
</feature>
<feature type="transmembrane region" description="Helical" evidence="6">
    <location>
        <begin position="12"/>
        <end position="32"/>
    </location>
</feature>
<comment type="caution">
    <text evidence="8">The sequence shown here is derived from an EMBL/GenBank/DDBJ whole genome shotgun (WGS) entry which is preliminary data.</text>
</comment>
<evidence type="ECO:0000256" key="1">
    <source>
        <dbReference type="ARBA" id="ARBA00004141"/>
    </source>
</evidence>
<dbReference type="PANTHER" id="PTHR33048">
    <property type="entry name" value="PTH11-LIKE INTEGRAL MEMBRANE PROTEIN (AFU_ORTHOLOGUE AFUA_5G11245)"/>
    <property type="match status" value="1"/>
</dbReference>
<dbReference type="GO" id="GO:0016020">
    <property type="term" value="C:membrane"/>
    <property type="evidence" value="ECO:0007669"/>
    <property type="project" value="UniProtKB-SubCell"/>
</dbReference>
<dbReference type="Proteomes" id="UP001275084">
    <property type="component" value="Unassembled WGS sequence"/>
</dbReference>
<reference evidence="8" key="1">
    <citation type="journal article" date="2023" name="Mol. Phylogenet. Evol.">
        <title>Genome-scale phylogeny and comparative genomics of the fungal order Sordariales.</title>
        <authorList>
            <person name="Hensen N."/>
            <person name="Bonometti L."/>
            <person name="Westerberg I."/>
            <person name="Brannstrom I.O."/>
            <person name="Guillou S."/>
            <person name="Cros-Aarteil S."/>
            <person name="Calhoun S."/>
            <person name="Haridas S."/>
            <person name="Kuo A."/>
            <person name="Mondo S."/>
            <person name="Pangilinan J."/>
            <person name="Riley R."/>
            <person name="LaButti K."/>
            <person name="Andreopoulos B."/>
            <person name="Lipzen A."/>
            <person name="Chen C."/>
            <person name="Yan M."/>
            <person name="Daum C."/>
            <person name="Ng V."/>
            <person name="Clum A."/>
            <person name="Steindorff A."/>
            <person name="Ohm R.A."/>
            <person name="Martin F."/>
            <person name="Silar P."/>
            <person name="Natvig D.O."/>
            <person name="Lalanne C."/>
            <person name="Gautier V."/>
            <person name="Ament-Velasquez S.L."/>
            <person name="Kruys A."/>
            <person name="Hutchinson M.I."/>
            <person name="Powell A.J."/>
            <person name="Barry K."/>
            <person name="Miller A.N."/>
            <person name="Grigoriev I.V."/>
            <person name="Debuchy R."/>
            <person name="Gladieux P."/>
            <person name="Hiltunen Thoren M."/>
            <person name="Johannesson H."/>
        </authorList>
    </citation>
    <scope>NUCLEOTIDE SEQUENCE</scope>
    <source>
        <strain evidence="8">CBS 955.72</strain>
    </source>
</reference>
<evidence type="ECO:0000256" key="5">
    <source>
        <dbReference type="ARBA" id="ARBA00038359"/>
    </source>
</evidence>
<name>A0AAJ0HWJ4_9PEZI</name>
<evidence type="ECO:0000256" key="4">
    <source>
        <dbReference type="ARBA" id="ARBA00023136"/>
    </source>
</evidence>
<dbReference type="InterPro" id="IPR049326">
    <property type="entry name" value="Rhodopsin_dom_fungi"/>
</dbReference>
<gene>
    <name evidence="8" type="ORF">B0T25DRAFT_432205</name>
</gene>
<organism evidence="8 9">
    <name type="scientific">Lasiosphaeria hispida</name>
    <dbReference type="NCBI Taxonomy" id="260671"/>
    <lineage>
        <taxon>Eukaryota</taxon>
        <taxon>Fungi</taxon>
        <taxon>Dikarya</taxon>
        <taxon>Ascomycota</taxon>
        <taxon>Pezizomycotina</taxon>
        <taxon>Sordariomycetes</taxon>
        <taxon>Sordariomycetidae</taxon>
        <taxon>Sordariales</taxon>
        <taxon>Lasiosphaeriaceae</taxon>
        <taxon>Lasiosphaeria</taxon>
    </lineage>
</organism>
<dbReference type="Pfam" id="PF20684">
    <property type="entry name" value="Fung_rhodopsin"/>
    <property type="match status" value="1"/>
</dbReference>
<feature type="transmembrane region" description="Helical" evidence="6">
    <location>
        <begin position="44"/>
        <end position="67"/>
    </location>
</feature>